<dbReference type="InterPro" id="IPR024789">
    <property type="entry name" value="APC4"/>
</dbReference>
<dbReference type="GO" id="GO:0005680">
    <property type="term" value="C:anaphase-promoting complex"/>
    <property type="evidence" value="ECO:0007669"/>
    <property type="project" value="InterPro"/>
</dbReference>
<evidence type="ECO:0000256" key="3">
    <source>
        <dbReference type="ARBA" id="ARBA00022776"/>
    </source>
</evidence>
<feature type="region of interest" description="Disordered" evidence="6">
    <location>
        <begin position="671"/>
        <end position="691"/>
    </location>
</feature>
<dbReference type="PANTHER" id="PTHR13260:SF0">
    <property type="entry name" value="ANAPHASE-PROMOTING COMPLEX SUBUNIT 4"/>
    <property type="match status" value="1"/>
</dbReference>
<keyword evidence="5" id="KW-0131">Cell cycle</keyword>
<organism evidence="9 10">
    <name type="scientific">Yarrowia lipolytica</name>
    <name type="common">Candida lipolytica</name>
    <dbReference type="NCBI Taxonomy" id="4952"/>
    <lineage>
        <taxon>Eukaryota</taxon>
        <taxon>Fungi</taxon>
        <taxon>Dikarya</taxon>
        <taxon>Ascomycota</taxon>
        <taxon>Saccharomycotina</taxon>
        <taxon>Dipodascomycetes</taxon>
        <taxon>Dipodascales</taxon>
        <taxon>Dipodascales incertae sedis</taxon>
        <taxon>Yarrowia</taxon>
    </lineage>
</organism>
<name>A0A371C4D8_YARLL</name>
<keyword evidence="4" id="KW-0833">Ubl conjugation pathway</keyword>
<evidence type="ECO:0000259" key="8">
    <source>
        <dbReference type="Pfam" id="PF12896"/>
    </source>
</evidence>
<protein>
    <recommendedName>
        <fullName evidence="1">Anaphase-promoting complex subunit 4</fullName>
    </recommendedName>
</protein>
<evidence type="ECO:0000256" key="5">
    <source>
        <dbReference type="ARBA" id="ARBA00023306"/>
    </source>
</evidence>
<dbReference type="Gene3D" id="2.130.10.10">
    <property type="entry name" value="YVTN repeat-like/Quinoprotein amine dehydrogenase"/>
    <property type="match status" value="1"/>
</dbReference>
<dbReference type="InterPro" id="IPR036322">
    <property type="entry name" value="WD40_repeat_dom_sf"/>
</dbReference>
<dbReference type="Pfam" id="PF12896">
    <property type="entry name" value="ANAPC4"/>
    <property type="match status" value="1"/>
</dbReference>
<dbReference type="GO" id="GO:0051301">
    <property type="term" value="P:cell division"/>
    <property type="evidence" value="ECO:0007669"/>
    <property type="project" value="UniProtKB-KW"/>
</dbReference>
<sequence>MTQGKSFEPLHNGVLPAKTNPDLTSWCPTMDLVAFADSSGAMLFVYRMNAQLIWKHKQPLASANISNLSWSKDGRLLAIGYSDGTCNVHDSNTGKLIHHVIIPAGSETTQPSDLSCVKWINQSLKVQQQPTAVPEAQRLFDKFLDLDAFYQFPKLSSLASSKASVFSSRFAIEQMIQVARKLDGDIITEGSVNPEKNTLQKGGPVTQDMDILCSVTKQGFLRFDLFGLFTVDNIELGVAHDTLRIGHRATSPTYHIIMQKGDQLTYLPIELKFLQKFGTYLVDVALTSSRILALLGYMRESFELLQTEMAASQKLAAANFAKLFSVYEPTGWDQKRICSEIFDILLTGAPDQYFQNWLCNLLGDKALKKWRKQASVCYDACFKLIVTNMIPVCERIVVLLSSLKGLGEWTERGLVLGLDPEPYKRAIFQTIDLMKTLRQLLREFSCRSKYFLAFLVWLQQFCEQLNEVEPNQGDETLVPIKTEDVANYLCNHFYEEGSSQPLVDNIDSRLEELWGSCDVASKRACGAIHSLVDVGQSQPMTSGKLWDVFSSETATYVATTDVSGTTLNLFRLCDGKSSVYRMTLKAPPKQLQLVDAESLMVLNGDALERLEFTDDDFEGLAGGLDEVSVVSIQPVQKREAQLATFSINGARSIGCMVAPDLQRFQVFDLIDEDDDDEPEAKEKKEKEKEEE</sequence>
<dbReference type="Pfam" id="PF12894">
    <property type="entry name" value="ANAPC4_WD40"/>
    <property type="match status" value="1"/>
</dbReference>
<dbReference type="InterPro" id="IPR024790">
    <property type="entry name" value="APC4_long_dom"/>
</dbReference>
<evidence type="ECO:0000256" key="4">
    <source>
        <dbReference type="ARBA" id="ARBA00022786"/>
    </source>
</evidence>
<dbReference type="InterPro" id="IPR024977">
    <property type="entry name" value="Apc4-like_WD40_dom"/>
</dbReference>
<feature type="domain" description="Anaphase-promoting complex subunit 4 long" evidence="8">
    <location>
        <begin position="266"/>
        <end position="467"/>
    </location>
</feature>
<evidence type="ECO:0000256" key="6">
    <source>
        <dbReference type="SAM" id="MobiDB-lite"/>
    </source>
</evidence>
<accession>A0A371C4D8</accession>
<dbReference type="GO" id="GO:0070979">
    <property type="term" value="P:protein K11-linked ubiquitination"/>
    <property type="evidence" value="ECO:0007669"/>
    <property type="project" value="TreeGrafter"/>
</dbReference>
<dbReference type="PANTHER" id="PTHR13260">
    <property type="entry name" value="ANAPHASE PROMOTING COMPLEX SUBUNIT 4 APC4"/>
    <property type="match status" value="1"/>
</dbReference>
<feature type="domain" description="Anaphase-promoting complex subunit 4-like WD40" evidence="7">
    <location>
        <begin position="25"/>
        <end position="121"/>
    </location>
</feature>
<evidence type="ECO:0000256" key="2">
    <source>
        <dbReference type="ARBA" id="ARBA00022618"/>
    </source>
</evidence>
<dbReference type="GO" id="GO:0034399">
    <property type="term" value="C:nuclear periphery"/>
    <property type="evidence" value="ECO:0007669"/>
    <property type="project" value="TreeGrafter"/>
</dbReference>
<keyword evidence="2" id="KW-0132">Cell division</keyword>
<reference evidence="9 10" key="1">
    <citation type="submission" date="2018-07" db="EMBL/GenBank/DDBJ databases">
        <title>Draft Genome Assemblies for Five Robust Yarrowia lipolytica Strains Exhibiting High Lipid Production and Pentose Sugar Utilization and Sugar Alcohol Secretion from Undetoxified Lignocellulosic Biomass Hydrolysates.</title>
        <authorList>
            <consortium name="DOE Joint Genome Institute"/>
            <person name="Walker C."/>
            <person name="Ryu S."/>
            <person name="Na H."/>
            <person name="Zane M."/>
            <person name="LaButti K."/>
            <person name="Lipzen A."/>
            <person name="Haridas S."/>
            <person name="Barry K."/>
            <person name="Grigoriev I.V."/>
            <person name="Quarterman J."/>
            <person name="Slininger P."/>
            <person name="Dien B."/>
            <person name="Trinh C.T."/>
        </authorList>
    </citation>
    <scope>NUCLEOTIDE SEQUENCE [LARGE SCALE GENOMIC DNA]</scope>
    <source>
        <strain evidence="9 10">YB392</strain>
    </source>
</reference>
<dbReference type="InterPro" id="IPR015943">
    <property type="entry name" value="WD40/YVTN_repeat-like_dom_sf"/>
</dbReference>
<dbReference type="AlphaFoldDB" id="A0A371C4D8"/>
<evidence type="ECO:0000259" key="7">
    <source>
        <dbReference type="Pfam" id="PF12894"/>
    </source>
</evidence>
<proteinExistence type="predicted"/>
<evidence type="ECO:0000313" key="10">
    <source>
        <dbReference type="Proteomes" id="UP000256601"/>
    </source>
</evidence>
<dbReference type="Proteomes" id="UP000256601">
    <property type="component" value="Unassembled WGS sequence"/>
</dbReference>
<dbReference type="VEuPathDB" id="FungiDB:YALI0_D12705g"/>
<dbReference type="VEuPathDB" id="FungiDB:YALI1_D15897g"/>
<evidence type="ECO:0000313" key="9">
    <source>
        <dbReference type="EMBL" id="RDW25173.1"/>
    </source>
</evidence>
<dbReference type="EMBL" id="KZ859010">
    <property type="protein sequence ID" value="RDW25173.1"/>
    <property type="molecule type" value="Genomic_DNA"/>
</dbReference>
<keyword evidence="3" id="KW-0498">Mitosis</keyword>
<dbReference type="SUPFAM" id="SSF50978">
    <property type="entry name" value="WD40 repeat-like"/>
    <property type="match status" value="1"/>
</dbReference>
<dbReference type="GO" id="GO:0031145">
    <property type="term" value="P:anaphase-promoting complex-dependent catabolic process"/>
    <property type="evidence" value="ECO:0007669"/>
    <property type="project" value="InterPro"/>
</dbReference>
<feature type="compositionally biased region" description="Basic and acidic residues" evidence="6">
    <location>
        <begin position="680"/>
        <end position="691"/>
    </location>
</feature>
<gene>
    <name evidence="9" type="ORF">B0I71DRAFT_133091</name>
</gene>
<evidence type="ECO:0000256" key="1">
    <source>
        <dbReference type="ARBA" id="ARBA00016067"/>
    </source>
</evidence>